<evidence type="ECO:0000313" key="1">
    <source>
        <dbReference type="EMBL" id="CDG83314.1"/>
    </source>
</evidence>
<keyword evidence="2" id="KW-1185">Reference proteome</keyword>
<protein>
    <submittedName>
        <fullName evidence="1">Uncharacterized protein</fullName>
    </submittedName>
</protein>
<dbReference type="HOGENOM" id="CLU_2898161_0_0_4"/>
<organism evidence="1 2">
    <name type="scientific">Janthinobacterium agaricidamnosum NBRC 102515 = DSM 9628</name>
    <dbReference type="NCBI Taxonomy" id="1349767"/>
    <lineage>
        <taxon>Bacteria</taxon>
        <taxon>Pseudomonadati</taxon>
        <taxon>Pseudomonadota</taxon>
        <taxon>Betaproteobacteria</taxon>
        <taxon>Burkholderiales</taxon>
        <taxon>Oxalobacteraceae</taxon>
        <taxon>Janthinobacterium</taxon>
    </lineage>
</organism>
<dbReference type="KEGG" id="jag:GJA_2683"/>
<name>W0V3A4_9BURK</name>
<dbReference type="EMBL" id="HG322949">
    <property type="protein sequence ID" value="CDG83314.1"/>
    <property type="molecule type" value="Genomic_DNA"/>
</dbReference>
<gene>
    <name evidence="1" type="ORF">GJA_2683</name>
</gene>
<dbReference type="RefSeq" id="WP_144241513.1">
    <property type="nucleotide sequence ID" value="NZ_BCTH01000040.1"/>
</dbReference>
<dbReference type="AlphaFoldDB" id="W0V3A4"/>
<proteinExistence type="predicted"/>
<dbReference type="PATRIC" id="fig|1349767.4.peg.4410"/>
<reference evidence="1 2" key="1">
    <citation type="journal article" date="2015" name="Genome Announc.">
        <title>Genome Sequence of Mushroom Soft-Rot Pathogen Janthinobacterium agaricidamnosum.</title>
        <authorList>
            <person name="Graupner K."/>
            <person name="Lackner G."/>
            <person name="Hertweck C."/>
        </authorList>
    </citation>
    <scope>NUCLEOTIDE SEQUENCE [LARGE SCALE GENOMIC DNA]</scope>
    <source>
        <strain evidence="2">NBRC 102515 / DSM 9628</strain>
    </source>
</reference>
<accession>W0V3A4</accession>
<evidence type="ECO:0000313" key="2">
    <source>
        <dbReference type="Proteomes" id="UP000027604"/>
    </source>
</evidence>
<sequence length="62" mass="6981">MKRASRFSDAALLGAETERRAAPVLPKKISRLFSAIEASPQFTSEAFRVAFQGIRRKKLEPF</sequence>
<dbReference type="STRING" id="1349767.GJA_2683"/>
<dbReference type="Proteomes" id="UP000027604">
    <property type="component" value="Chromosome I"/>
</dbReference>